<sequence>MENPRGHVSPPSSVQVVRRVHLMHHHVDIIPSDYHKDIQWEAGRQGPKNATRDSEESKQMRAEFARTHAETAPRPVFSIAAHHVPSKVKANPIIASFFIITGHGDSLACYAMLVRRSNFQKKENCHAPVIASPKIALKKLP</sequence>
<dbReference type="Proteomes" id="UP000807504">
    <property type="component" value="Unassembled WGS sequence"/>
</dbReference>
<reference evidence="2" key="2">
    <citation type="submission" date="2020-06" db="EMBL/GenBank/DDBJ databases">
        <authorList>
            <person name="Sheffer M."/>
        </authorList>
    </citation>
    <scope>NUCLEOTIDE SEQUENCE</scope>
</reference>
<gene>
    <name evidence="2" type="ORF">HNY73_006601</name>
</gene>
<reference evidence="2" key="1">
    <citation type="journal article" date="2020" name="bioRxiv">
        <title>Chromosome-level reference genome of the European wasp spider Argiope bruennichi: a resource for studies on range expansion and evolutionary adaptation.</title>
        <authorList>
            <person name="Sheffer M.M."/>
            <person name="Hoppe A."/>
            <person name="Krehenwinkel H."/>
            <person name="Uhl G."/>
            <person name="Kuss A.W."/>
            <person name="Jensen L."/>
            <person name="Jensen C."/>
            <person name="Gillespie R.G."/>
            <person name="Hoff K.J."/>
            <person name="Prost S."/>
        </authorList>
    </citation>
    <scope>NUCLEOTIDE SEQUENCE</scope>
</reference>
<organism evidence="2 3">
    <name type="scientific">Argiope bruennichi</name>
    <name type="common">Wasp spider</name>
    <name type="synonym">Aranea bruennichi</name>
    <dbReference type="NCBI Taxonomy" id="94029"/>
    <lineage>
        <taxon>Eukaryota</taxon>
        <taxon>Metazoa</taxon>
        <taxon>Ecdysozoa</taxon>
        <taxon>Arthropoda</taxon>
        <taxon>Chelicerata</taxon>
        <taxon>Arachnida</taxon>
        <taxon>Araneae</taxon>
        <taxon>Araneomorphae</taxon>
        <taxon>Entelegynae</taxon>
        <taxon>Araneoidea</taxon>
        <taxon>Araneidae</taxon>
        <taxon>Argiope</taxon>
    </lineage>
</organism>
<protein>
    <submittedName>
        <fullName evidence="2">Uncharacterized protein</fullName>
    </submittedName>
</protein>
<accession>A0A8T0FIB7</accession>
<dbReference type="AlphaFoldDB" id="A0A8T0FIB7"/>
<dbReference type="EMBL" id="JABXBU010000012">
    <property type="protein sequence ID" value="KAF8788573.1"/>
    <property type="molecule type" value="Genomic_DNA"/>
</dbReference>
<evidence type="ECO:0000313" key="3">
    <source>
        <dbReference type="Proteomes" id="UP000807504"/>
    </source>
</evidence>
<proteinExistence type="predicted"/>
<feature type="region of interest" description="Disordered" evidence="1">
    <location>
        <begin position="38"/>
        <end position="60"/>
    </location>
</feature>
<name>A0A8T0FIB7_ARGBR</name>
<keyword evidence="3" id="KW-1185">Reference proteome</keyword>
<comment type="caution">
    <text evidence="2">The sequence shown here is derived from an EMBL/GenBank/DDBJ whole genome shotgun (WGS) entry which is preliminary data.</text>
</comment>
<feature type="compositionally biased region" description="Basic and acidic residues" evidence="1">
    <location>
        <begin position="50"/>
        <end position="60"/>
    </location>
</feature>
<evidence type="ECO:0000313" key="2">
    <source>
        <dbReference type="EMBL" id="KAF8788573.1"/>
    </source>
</evidence>
<evidence type="ECO:0000256" key="1">
    <source>
        <dbReference type="SAM" id="MobiDB-lite"/>
    </source>
</evidence>